<protein>
    <submittedName>
        <fullName evidence="2">Uncharacterized protein</fullName>
    </submittedName>
</protein>
<proteinExistence type="predicted"/>
<evidence type="ECO:0000313" key="2">
    <source>
        <dbReference type="EMBL" id="TKR57841.1"/>
    </source>
</evidence>
<evidence type="ECO:0000256" key="1">
    <source>
        <dbReference type="SAM" id="SignalP"/>
    </source>
</evidence>
<keyword evidence="3" id="KW-1185">Reference proteome</keyword>
<gene>
    <name evidence="2" type="ORF">L596_030487</name>
</gene>
<keyword evidence="1" id="KW-0732">Signal</keyword>
<accession>A0A4U5LPJ3</accession>
<comment type="caution">
    <text evidence="2">The sequence shown here is derived from an EMBL/GenBank/DDBJ whole genome shotgun (WGS) entry which is preliminary data.</text>
</comment>
<feature type="signal peptide" evidence="1">
    <location>
        <begin position="1"/>
        <end position="24"/>
    </location>
</feature>
<feature type="chain" id="PRO_5020230431" evidence="1">
    <location>
        <begin position="25"/>
        <end position="97"/>
    </location>
</feature>
<reference evidence="2 3" key="2">
    <citation type="journal article" date="2019" name="G3 (Bethesda)">
        <title>Hybrid Assembly of the Genome of the Entomopathogenic Nematode Steinernema carpocapsae Identifies the X-Chromosome.</title>
        <authorList>
            <person name="Serra L."/>
            <person name="Macchietto M."/>
            <person name="Macias-Munoz A."/>
            <person name="McGill C.J."/>
            <person name="Rodriguez I.M."/>
            <person name="Rodriguez B."/>
            <person name="Murad R."/>
            <person name="Mortazavi A."/>
        </authorList>
    </citation>
    <scope>NUCLEOTIDE SEQUENCE [LARGE SCALE GENOMIC DNA]</scope>
    <source>
        <strain evidence="2 3">ALL</strain>
    </source>
</reference>
<reference evidence="2 3" key="1">
    <citation type="journal article" date="2015" name="Genome Biol.">
        <title>Comparative genomics of Steinernema reveals deeply conserved gene regulatory networks.</title>
        <authorList>
            <person name="Dillman A.R."/>
            <person name="Macchietto M."/>
            <person name="Porter C.F."/>
            <person name="Rogers A."/>
            <person name="Williams B."/>
            <person name="Antoshechkin I."/>
            <person name="Lee M.M."/>
            <person name="Goodwin Z."/>
            <person name="Lu X."/>
            <person name="Lewis E.E."/>
            <person name="Goodrich-Blair H."/>
            <person name="Stock S.P."/>
            <person name="Adams B.J."/>
            <person name="Sternberg P.W."/>
            <person name="Mortazavi A."/>
        </authorList>
    </citation>
    <scope>NUCLEOTIDE SEQUENCE [LARGE SCALE GENOMIC DNA]</scope>
    <source>
        <strain evidence="2 3">ALL</strain>
    </source>
</reference>
<dbReference type="AlphaFoldDB" id="A0A4U5LPJ3"/>
<sequence length="97" mass="10874">MRCLSFPLLCIVLVFSAVPSAVEGMDAQLLQKLGFNKSEPGSFKLPIIEKNVFSLVMDLEGAMQHLLKRHETDTKNKNYLAALKKAVQQIYLVLPLE</sequence>
<organism evidence="2 3">
    <name type="scientific">Steinernema carpocapsae</name>
    <name type="common">Entomopathogenic nematode</name>
    <dbReference type="NCBI Taxonomy" id="34508"/>
    <lineage>
        <taxon>Eukaryota</taxon>
        <taxon>Metazoa</taxon>
        <taxon>Ecdysozoa</taxon>
        <taxon>Nematoda</taxon>
        <taxon>Chromadorea</taxon>
        <taxon>Rhabditida</taxon>
        <taxon>Tylenchina</taxon>
        <taxon>Panagrolaimomorpha</taxon>
        <taxon>Strongyloidoidea</taxon>
        <taxon>Steinernematidae</taxon>
        <taxon>Steinernema</taxon>
    </lineage>
</organism>
<dbReference type="EMBL" id="AZBU02000014">
    <property type="protein sequence ID" value="TKR57841.1"/>
    <property type="molecule type" value="Genomic_DNA"/>
</dbReference>
<dbReference type="Proteomes" id="UP000298663">
    <property type="component" value="Unassembled WGS sequence"/>
</dbReference>
<name>A0A4U5LPJ3_STECR</name>
<evidence type="ECO:0000313" key="3">
    <source>
        <dbReference type="Proteomes" id="UP000298663"/>
    </source>
</evidence>